<feature type="transmembrane region" description="Helical" evidence="1">
    <location>
        <begin position="214"/>
        <end position="233"/>
    </location>
</feature>
<feature type="transmembrane region" description="Helical" evidence="1">
    <location>
        <begin position="296"/>
        <end position="321"/>
    </location>
</feature>
<dbReference type="EMBL" id="LUKJ01000003">
    <property type="protein sequence ID" value="KZN17503.1"/>
    <property type="molecule type" value="Genomic_DNA"/>
</dbReference>
<dbReference type="GO" id="GO:0005886">
    <property type="term" value="C:plasma membrane"/>
    <property type="evidence" value="ECO:0007669"/>
    <property type="project" value="TreeGrafter"/>
</dbReference>
<evidence type="ECO:0000313" key="3">
    <source>
        <dbReference type="Proteomes" id="UP000076489"/>
    </source>
</evidence>
<protein>
    <submittedName>
        <fullName evidence="2">Benzoate transporter</fullName>
    </submittedName>
</protein>
<reference evidence="2 3" key="2">
    <citation type="journal article" date="2018" name="Nature">
        <title>Mutant phenotypes for thousands of bacterial genes of unknown function.</title>
        <authorList>
            <person name="Price M.N."/>
            <person name="Wetmore K.M."/>
            <person name="Waters R.J."/>
            <person name="Callaghan M."/>
            <person name="Ray J."/>
            <person name="Liu H."/>
            <person name="Kuehl J.V."/>
            <person name="Melnyk R.A."/>
            <person name="Lamson J.S."/>
            <person name="Suh Y."/>
            <person name="Carlson H.K."/>
            <person name="Esquivel Z."/>
            <person name="Sadeeshkumar H."/>
            <person name="Chakraborty R."/>
            <person name="Zane G.M."/>
            <person name="Rubin B.E."/>
            <person name="Wall J.D."/>
            <person name="Visel A."/>
            <person name="Bristow J."/>
            <person name="Blow M.J."/>
            <person name="Arkin A.P."/>
            <person name="Deutschbauer A.M."/>
        </authorList>
    </citation>
    <scope>NUCLEOTIDE SEQUENCE [LARGE SCALE GENOMIC DNA]</scope>
    <source>
        <strain evidence="2 3">FW300-N1B4</strain>
    </source>
</reference>
<dbReference type="AlphaFoldDB" id="A0A162BLY8"/>
<evidence type="ECO:0000256" key="1">
    <source>
        <dbReference type="SAM" id="Phobius"/>
    </source>
</evidence>
<name>A0A162BLY8_PSEFL</name>
<keyword evidence="1" id="KW-1133">Transmembrane helix</keyword>
<accession>A0A162BLY8</accession>
<dbReference type="OrthoDB" id="9792424at2"/>
<dbReference type="GO" id="GO:0042925">
    <property type="term" value="F:benzoate transmembrane transporter activity"/>
    <property type="evidence" value="ECO:0007669"/>
    <property type="project" value="InterPro"/>
</dbReference>
<feature type="transmembrane region" description="Helical" evidence="1">
    <location>
        <begin position="152"/>
        <end position="169"/>
    </location>
</feature>
<feature type="transmembrane region" description="Helical" evidence="1">
    <location>
        <begin position="53"/>
        <end position="71"/>
    </location>
</feature>
<dbReference type="Proteomes" id="UP000076489">
    <property type="component" value="Unassembled WGS sequence"/>
</dbReference>
<dbReference type="PANTHER" id="PTHR30199">
    <property type="entry name" value="MFS FAMILY TRANSPORTER, PREDICTED SUBSTRATE BENZOATE"/>
    <property type="match status" value="1"/>
</dbReference>
<comment type="caution">
    <text evidence="2">The sequence shown here is derived from an EMBL/GenBank/DDBJ whole genome shotgun (WGS) entry which is preliminary data.</text>
</comment>
<dbReference type="Pfam" id="PF03594">
    <property type="entry name" value="BenE"/>
    <property type="match status" value="1"/>
</dbReference>
<dbReference type="RefSeq" id="WP_063342150.1">
    <property type="nucleotide sequence ID" value="NZ_LUKJ01000003.1"/>
</dbReference>
<feature type="transmembrane region" description="Helical" evidence="1">
    <location>
        <begin position="127"/>
        <end position="146"/>
    </location>
</feature>
<feature type="transmembrane region" description="Helical" evidence="1">
    <location>
        <begin position="176"/>
        <end position="194"/>
    </location>
</feature>
<dbReference type="InterPro" id="IPR004711">
    <property type="entry name" value="Benzoate_Transporter"/>
</dbReference>
<evidence type="ECO:0000313" key="2">
    <source>
        <dbReference type="EMBL" id="KZN17503.1"/>
    </source>
</evidence>
<reference evidence="3" key="1">
    <citation type="submission" date="2016-03" db="EMBL/GenBank/DDBJ databases">
        <authorList>
            <person name="Ray J."/>
            <person name="Price M."/>
            <person name="Deutschbauer A."/>
        </authorList>
    </citation>
    <scope>NUCLEOTIDE SEQUENCE [LARGE SCALE GENOMIC DNA]</scope>
    <source>
        <strain evidence="3">FW300-N1B4</strain>
    </source>
</reference>
<gene>
    <name evidence="2" type="ORF">A1D17_15525</name>
</gene>
<feature type="transmembrane region" description="Helical" evidence="1">
    <location>
        <begin position="361"/>
        <end position="390"/>
    </location>
</feature>
<feature type="transmembrane region" description="Helical" evidence="1">
    <location>
        <begin position="102"/>
        <end position="120"/>
    </location>
</feature>
<organism evidence="2 3">
    <name type="scientific">Pseudomonas fluorescens</name>
    <dbReference type="NCBI Taxonomy" id="294"/>
    <lineage>
        <taxon>Bacteria</taxon>
        <taxon>Pseudomonadati</taxon>
        <taxon>Pseudomonadota</taxon>
        <taxon>Gammaproteobacteria</taxon>
        <taxon>Pseudomonadales</taxon>
        <taxon>Pseudomonadaceae</taxon>
        <taxon>Pseudomonas</taxon>
    </lineage>
</organism>
<keyword evidence="1" id="KW-0812">Transmembrane</keyword>
<feature type="transmembrane region" description="Helical" evidence="1">
    <location>
        <begin position="327"/>
        <end position="349"/>
    </location>
</feature>
<keyword evidence="1" id="KW-0472">Membrane</keyword>
<sequence length="416" mass="42810">MSSSASPSPLRLRDLLHPIVAGLISVIVNYGGTFILVFQAAKVAGLSPEMTASWVWSVSIGVGITGLFLSWVSREPIITAWSTPAAAFLVVALSTTPYAEAVGAYIISAAAFVLLGLSGCFEKVIRLIPPGVAAGLLAGILLQFGIGAFGGMSLDPVLVGLLIAAYVLLKRFTARYAVVGILVLGLAFLLTQGRVELSGLALQFAAPVFTQPEFSINALLSVALPLFLITLTGQYMPGMLVLRNDGFSTSANPILTVTGLGSLLMAPFGSHAFNVAAITAAICTGKEASEDPSKRWVAGVAAGLFYILVGIFGVTLAAVFMAFPPTFITTLAGLALLGTIGASLASAMADVKTREASLITFLACAANITLLGIGGAFWGLLIGLAAYALLNGRLPRREAVVIPAADAVVTTKGATH</sequence>
<dbReference type="NCBIfam" id="TIGR00843">
    <property type="entry name" value="benE"/>
    <property type="match status" value="1"/>
</dbReference>
<feature type="transmembrane region" description="Helical" evidence="1">
    <location>
        <begin position="20"/>
        <end position="41"/>
    </location>
</feature>
<proteinExistence type="predicted"/>
<dbReference type="PANTHER" id="PTHR30199:SF0">
    <property type="entry name" value="INNER MEMBRANE PROTEIN YDCO"/>
    <property type="match status" value="1"/>
</dbReference>